<proteinExistence type="predicted"/>
<evidence type="ECO:0000313" key="2">
    <source>
        <dbReference type="EMBL" id="WFG00174.1"/>
    </source>
</evidence>
<evidence type="ECO:0000313" key="3">
    <source>
        <dbReference type="Proteomes" id="UP001218423"/>
    </source>
</evidence>
<sequence>MIELGHYKRALLIMGYLLKAQSATASTLSTQLGVPRTTVISAISSINEQWPDVHIEKAQQDYTLSSFPEWLSEAGLLKLLDAHLAEVEQQAALQDAQQVAENHELMRQNGFLAPRLSP</sequence>
<gene>
    <name evidence="2" type="ORF">P5S46_22015</name>
</gene>
<name>A0AAJ5ZGX2_AERCA</name>
<dbReference type="AlphaFoldDB" id="A0AAJ5ZGX2"/>
<geneLocation type="plasmid" evidence="2 3">
    <name>pAC1520</name>
</geneLocation>
<organism evidence="2 3">
    <name type="scientific">Aeromonas caviae</name>
    <name type="common">Aeromonas punctata</name>
    <dbReference type="NCBI Taxonomy" id="648"/>
    <lineage>
        <taxon>Bacteria</taxon>
        <taxon>Pseudomonadati</taxon>
        <taxon>Pseudomonadota</taxon>
        <taxon>Gammaproteobacteria</taxon>
        <taxon>Aeromonadales</taxon>
        <taxon>Aeromonadaceae</taxon>
        <taxon>Aeromonas</taxon>
    </lineage>
</organism>
<dbReference type="EMBL" id="CP120943">
    <property type="protein sequence ID" value="WFG00174.1"/>
    <property type="molecule type" value="Genomic_DNA"/>
</dbReference>
<dbReference type="InterPro" id="IPR036388">
    <property type="entry name" value="WH-like_DNA-bd_sf"/>
</dbReference>
<dbReference type="Proteomes" id="UP001218423">
    <property type="component" value="Plasmid pAC1520"/>
</dbReference>
<feature type="signal peptide" evidence="1">
    <location>
        <begin position="1"/>
        <end position="25"/>
    </location>
</feature>
<dbReference type="RefSeq" id="WP_128341361.1">
    <property type="nucleotide sequence ID" value="NZ_CAWOMG010000111.1"/>
</dbReference>
<feature type="chain" id="PRO_5042512438" evidence="1">
    <location>
        <begin position="26"/>
        <end position="118"/>
    </location>
</feature>
<keyword evidence="2" id="KW-0614">Plasmid</keyword>
<protein>
    <submittedName>
        <fullName evidence="2">HTH domain-containing protein</fullName>
    </submittedName>
</protein>
<dbReference type="Gene3D" id="1.10.10.10">
    <property type="entry name" value="Winged helix-like DNA-binding domain superfamily/Winged helix DNA-binding domain"/>
    <property type="match status" value="1"/>
</dbReference>
<accession>A0AAJ5ZGX2</accession>
<evidence type="ECO:0000256" key="1">
    <source>
        <dbReference type="SAM" id="SignalP"/>
    </source>
</evidence>
<keyword evidence="1" id="KW-0732">Signal</keyword>
<reference evidence="2" key="1">
    <citation type="submission" date="2023-03" db="EMBL/GenBank/DDBJ databases">
        <title>Aeromonas caviae strain AC1520.</title>
        <authorList>
            <person name="Xie T."/>
            <person name="Zhang Q."/>
            <person name="Deng J."/>
            <person name="Li X."/>
        </authorList>
    </citation>
    <scope>NUCLEOTIDE SEQUENCE</scope>
    <source>
        <strain evidence="2">AC1520</strain>
        <plasmid evidence="2">pAC1520</plasmid>
    </source>
</reference>